<dbReference type="Proteomes" id="UP000747542">
    <property type="component" value="Unassembled WGS sequence"/>
</dbReference>
<evidence type="ECO:0000256" key="8">
    <source>
        <dbReference type="SAM" id="SignalP"/>
    </source>
</evidence>
<dbReference type="InterPro" id="IPR017850">
    <property type="entry name" value="Alkaline_phosphatase_core_sf"/>
</dbReference>
<comment type="similarity">
    <text evidence="2">Belongs to the sulfatase family.</text>
</comment>
<dbReference type="PANTHER" id="PTHR10342">
    <property type="entry name" value="ARYLSULFATASE"/>
    <property type="match status" value="1"/>
</dbReference>
<dbReference type="AlphaFoldDB" id="A0A8J5N3A0"/>
<comment type="caution">
    <text evidence="10">The sequence shown here is derived from an EMBL/GenBank/DDBJ whole genome shotgun (WGS) entry which is preliminary data.</text>
</comment>
<dbReference type="InterPro" id="IPR047115">
    <property type="entry name" value="ARSB"/>
</dbReference>
<dbReference type="EMBL" id="JAHLQT010011563">
    <property type="protein sequence ID" value="KAG7172314.1"/>
    <property type="molecule type" value="Genomic_DNA"/>
</dbReference>
<evidence type="ECO:0000259" key="9">
    <source>
        <dbReference type="Pfam" id="PF00884"/>
    </source>
</evidence>
<evidence type="ECO:0000256" key="2">
    <source>
        <dbReference type="ARBA" id="ARBA00008779"/>
    </source>
</evidence>
<feature type="compositionally biased region" description="Basic and acidic residues" evidence="7">
    <location>
        <begin position="108"/>
        <end position="126"/>
    </location>
</feature>
<dbReference type="Gene3D" id="3.30.1120.10">
    <property type="match status" value="1"/>
</dbReference>
<organism evidence="10 11">
    <name type="scientific">Homarus americanus</name>
    <name type="common">American lobster</name>
    <dbReference type="NCBI Taxonomy" id="6706"/>
    <lineage>
        <taxon>Eukaryota</taxon>
        <taxon>Metazoa</taxon>
        <taxon>Ecdysozoa</taxon>
        <taxon>Arthropoda</taxon>
        <taxon>Crustacea</taxon>
        <taxon>Multicrustacea</taxon>
        <taxon>Malacostraca</taxon>
        <taxon>Eumalacostraca</taxon>
        <taxon>Eucarida</taxon>
        <taxon>Decapoda</taxon>
        <taxon>Pleocyemata</taxon>
        <taxon>Astacidea</taxon>
        <taxon>Nephropoidea</taxon>
        <taxon>Nephropidae</taxon>
        <taxon>Homarus</taxon>
    </lineage>
</organism>
<feature type="signal peptide" evidence="8">
    <location>
        <begin position="1"/>
        <end position="24"/>
    </location>
</feature>
<dbReference type="PROSITE" id="PS00149">
    <property type="entry name" value="SULFATASE_2"/>
    <property type="match status" value="1"/>
</dbReference>
<keyword evidence="5" id="KW-0106">Calcium</keyword>
<gene>
    <name evidence="10" type="primary">Arsj-L</name>
    <name evidence="10" type="ORF">Hamer_G009678</name>
</gene>
<dbReference type="PANTHER" id="PTHR10342:SF273">
    <property type="entry name" value="RE14504P"/>
    <property type="match status" value="1"/>
</dbReference>
<keyword evidence="4" id="KW-0378">Hydrolase</keyword>
<keyword evidence="11" id="KW-1185">Reference proteome</keyword>
<feature type="region of interest" description="Disordered" evidence="7">
    <location>
        <begin position="661"/>
        <end position="680"/>
    </location>
</feature>
<feature type="domain" description="Sulfatase N-terminal" evidence="9">
    <location>
        <begin position="194"/>
        <end position="429"/>
    </location>
</feature>
<keyword evidence="3" id="KW-0479">Metal-binding</keyword>
<feature type="region of interest" description="Disordered" evidence="7">
    <location>
        <begin position="493"/>
        <end position="514"/>
    </location>
</feature>
<evidence type="ECO:0000256" key="4">
    <source>
        <dbReference type="ARBA" id="ARBA00022801"/>
    </source>
</evidence>
<evidence type="ECO:0000256" key="5">
    <source>
        <dbReference type="ARBA" id="ARBA00022837"/>
    </source>
</evidence>
<proteinExistence type="inferred from homology"/>
<dbReference type="InterPro" id="IPR024607">
    <property type="entry name" value="Sulfatase_CS"/>
</dbReference>
<accession>A0A8J5N3A0</accession>
<dbReference type="GO" id="GO:0008484">
    <property type="term" value="F:sulfuric ester hydrolase activity"/>
    <property type="evidence" value="ECO:0007669"/>
    <property type="project" value="InterPro"/>
</dbReference>
<evidence type="ECO:0000256" key="6">
    <source>
        <dbReference type="ARBA" id="ARBA00023180"/>
    </source>
</evidence>
<dbReference type="GO" id="GO:0046872">
    <property type="term" value="F:metal ion binding"/>
    <property type="evidence" value="ECO:0007669"/>
    <property type="project" value="UniProtKB-KW"/>
</dbReference>
<feature type="compositionally biased region" description="Basic and acidic residues" evidence="7">
    <location>
        <begin position="326"/>
        <end position="335"/>
    </location>
</feature>
<evidence type="ECO:0000256" key="1">
    <source>
        <dbReference type="ARBA" id="ARBA00001913"/>
    </source>
</evidence>
<evidence type="ECO:0000256" key="3">
    <source>
        <dbReference type="ARBA" id="ARBA00022723"/>
    </source>
</evidence>
<feature type="compositionally biased region" description="Basic and acidic residues" evidence="7">
    <location>
        <begin position="138"/>
        <end position="157"/>
    </location>
</feature>
<keyword evidence="8" id="KW-0732">Signal</keyword>
<name>A0A8J5N3A0_HOMAM</name>
<dbReference type="InterPro" id="IPR000917">
    <property type="entry name" value="Sulfatase_N"/>
</dbReference>
<evidence type="ECO:0000313" key="11">
    <source>
        <dbReference type="Proteomes" id="UP000747542"/>
    </source>
</evidence>
<evidence type="ECO:0000256" key="7">
    <source>
        <dbReference type="SAM" id="MobiDB-lite"/>
    </source>
</evidence>
<sequence length="691" mass="79145">MLTMMKPLLLFCGILFSSWRPTTSYDPPAKNDNILHQVTQVTQADLQVDPSSPHLPKHVGGQEGEKEELGENIIWEENLTLNDQKGNFWSTRGEHGEMRNKRQTTSNKQERIKRKEVENTNKQEKTKQKKTQRNVNTDTKRVTNERRLKEKNKEEKKKRTRMQQRKKLKKTLQEEMKRNNRIRRIMANKGRTRPNIVFILADDLGYNDVPWHNPDIKAPELLRLARQGVVLENHYASSTPLSPTGLNTSFTLLPQRLRQLGYNTHLVGKWHLGYCSWAYTPTERGFDSFYGYYLGSQTYFTRYKKLGPKKGSPFWRDQNQVLDDHNPYRGPHQDPIDSSLKHQHRLKEATKKREEEREWERQPWLTPEHNQQGGYDFRFNHKPVLNTSELYSNELYAARAEELIKSQASRGTGNPLFLMLSLQAVHGPVQNGGNIRSGGNNFPLRGSKGGVFEGGTRGVAFIHSPLLPRTGYKYTGMMHVVDWYNTLLHAAHGTPSTGDENRTPLQDDEPQEEDLPTWAKFSSFMGHMGVVNSTMGGEEEDESGKNDSVDLWSAILDNRESPRSSFVYNVRKRPLRGAIRRKNWKLVVGDGGRYDGWVPPSDVAGGVSTRCCSSWHARTPAHNVMLYNLKDDPLETTNVASLRPDVAANLQAQLRSYAFQSRHPHSPQDDPRGHPNLHGGFFSPGWCQPIV</sequence>
<feature type="chain" id="PRO_5035250944" evidence="8">
    <location>
        <begin position="25"/>
        <end position="691"/>
    </location>
</feature>
<protein>
    <submittedName>
        <fullName evidence="10">Arylsulfatase J-like</fullName>
    </submittedName>
</protein>
<dbReference type="SUPFAM" id="SSF53649">
    <property type="entry name" value="Alkaline phosphatase-like"/>
    <property type="match status" value="1"/>
</dbReference>
<keyword evidence="6" id="KW-0325">Glycoprotein</keyword>
<comment type="cofactor">
    <cofactor evidence="1">
        <name>Ca(2+)</name>
        <dbReference type="ChEBI" id="CHEBI:29108"/>
    </cofactor>
</comment>
<feature type="compositionally biased region" description="Basic and acidic residues" evidence="7">
    <location>
        <begin position="346"/>
        <end position="361"/>
    </location>
</feature>
<feature type="compositionally biased region" description="Basic residues" evidence="7">
    <location>
        <begin position="158"/>
        <end position="170"/>
    </location>
</feature>
<dbReference type="Pfam" id="PF00884">
    <property type="entry name" value="Sulfatase"/>
    <property type="match status" value="1"/>
</dbReference>
<dbReference type="Gene3D" id="3.40.720.10">
    <property type="entry name" value="Alkaline Phosphatase, subunit A"/>
    <property type="match status" value="2"/>
</dbReference>
<feature type="region of interest" description="Disordered" evidence="7">
    <location>
        <begin position="85"/>
        <end position="170"/>
    </location>
</feature>
<reference evidence="10" key="1">
    <citation type="journal article" date="2021" name="Sci. Adv.">
        <title>The American lobster genome reveals insights on longevity, neural, and immune adaptations.</title>
        <authorList>
            <person name="Polinski J.M."/>
            <person name="Zimin A.V."/>
            <person name="Clark K.F."/>
            <person name="Kohn A.B."/>
            <person name="Sadowski N."/>
            <person name="Timp W."/>
            <person name="Ptitsyn A."/>
            <person name="Khanna P."/>
            <person name="Romanova D.Y."/>
            <person name="Williams P."/>
            <person name="Greenwood S.J."/>
            <person name="Moroz L.L."/>
            <person name="Walt D.R."/>
            <person name="Bodnar A.G."/>
        </authorList>
    </citation>
    <scope>NUCLEOTIDE SEQUENCE</scope>
    <source>
        <strain evidence="10">GMGI-L3</strain>
    </source>
</reference>
<feature type="region of interest" description="Disordered" evidence="7">
    <location>
        <begin position="326"/>
        <end position="362"/>
    </location>
</feature>
<evidence type="ECO:0000313" key="10">
    <source>
        <dbReference type="EMBL" id="KAG7172314.1"/>
    </source>
</evidence>